<name>A0ABX2I417_BLAHA</name>
<reference evidence="3 4" key="1">
    <citation type="journal article" date="2020" name="Cell Host Microbe">
        <title>Functional and Genomic Variation between Human-Derived Isolates of Lachnospiraceae Reveals Inter- and Intra-Species Diversity.</title>
        <authorList>
            <person name="Sorbara M.T."/>
            <person name="Littmann E.R."/>
            <person name="Fontana E."/>
            <person name="Moody T.U."/>
            <person name="Kohout C.E."/>
            <person name="Gjonbalaj M."/>
            <person name="Eaton V."/>
            <person name="Seok R."/>
            <person name="Leiner I.M."/>
            <person name="Pamer E.G."/>
        </authorList>
    </citation>
    <scope>NUCLEOTIDE SEQUENCE [LARGE SCALE GENOMIC DNA]</scope>
    <source>
        <strain evidence="3 4">MSK.15.26</strain>
    </source>
</reference>
<dbReference type="Proteomes" id="UP000822142">
    <property type="component" value="Unassembled WGS sequence"/>
</dbReference>
<dbReference type="Pfam" id="PF00497">
    <property type="entry name" value="SBP_bac_3"/>
    <property type="match status" value="1"/>
</dbReference>
<protein>
    <submittedName>
        <fullName evidence="3">Transporter substrate-binding domain-containing protein</fullName>
    </submittedName>
</protein>
<dbReference type="InterPro" id="IPR001638">
    <property type="entry name" value="Solute-binding_3/MltF_N"/>
</dbReference>
<dbReference type="SUPFAM" id="SSF53850">
    <property type="entry name" value="Periplasmic binding protein-like II"/>
    <property type="match status" value="1"/>
</dbReference>
<dbReference type="EMBL" id="JAAITA010000002">
    <property type="protein sequence ID" value="NSJ85151.1"/>
    <property type="molecule type" value="Genomic_DNA"/>
</dbReference>
<dbReference type="Gene3D" id="3.40.190.10">
    <property type="entry name" value="Periplasmic binding protein-like II"/>
    <property type="match status" value="1"/>
</dbReference>
<proteinExistence type="predicted"/>
<sequence length="197" mass="22046">MKNQNNRTKEKNIWKKGTVIGLLCVLFVQMLAGCQLPGSEAEPVEKGMLKVGMHLEIPSMCYLSEDTNKLEGFDVELAGKLAEKMGLELEIVDTSEENLLKSLDADLYDCVISSVGLSDWNEAHYSHTSPYADISSVKEKTGQDTEYTELAVFTKKGNPMTKKLEENLQELKKDGTLKELSQKYFEKDITVAAQTKE</sequence>
<evidence type="ECO:0000256" key="1">
    <source>
        <dbReference type="ARBA" id="ARBA00022729"/>
    </source>
</evidence>
<dbReference type="PANTHER" id="PTHR35936:SF35">
    <property type="entry name" value="L-CYSTINE-BINDING PROTEIN TCYJ"/>
    <property type="match status" value="1"/>
</dbReference>
<evidence type="ECO:0000313" key="4">
    <source>
        <dbReference type="Proteomes" id="UP000822142"/>
    </source>
</evidence>
<keyword evidence="4" id="KW-1185">Reference proteome</keyword>
<organism evidence="3 4">
    <name type="scientific">Blautia hansenii</name>
    <name type="common">Ruminococcus hansenii</name>
    <dbReference type="NCBI Taxonomy" id="1322"/>
    <lineage>
        <taxon>Bacteria</taxon>
        <taxon>Bacillati</taxon>
        <taxon>Bacillota</taxon>
        <taxon>Clostridia</taxon>
        <taxon>Lachnospirales</taxon>
        <taxon>Lachnospiraceae</taxon>
        <taxon>Blautia</taxon>
    </lineage>
</organism>
<keyword evidence="1" id="KW-0732">Signal</keyword>
<evidence type="ECO:0000313" key="3">
    <source>
        <dbReference type="EMBL" id="NSJ85151.1"/>
    </source>
</evidence>
<accession>A0ABX2I417</accession>
<feature type="domain" description="Solute-binding protein family 3/N-terminal" evidence="2">
    <location>
        <begin position="49"/>
        <end position="186"/>
    </location>
</feature>
<dbReference type="PANTHER" id="PTHR35936">
    <property type="entry name" value="MEMBRANE-BOUND LYTIC MUREIN TRANSGLYCOSYLASE F"/>
    <property type="match status" value="1"/>
</dbReference>
<evidence type="ECO:0000259" key="2">
    <source>
        <dbReference type="Pfam" id="PF00497"/>
    </source>
</evidence>
<comment type="caution">
    <text evidence="3">The sequence shown here is derived from an EMBL/GenBank/DDBJ whole genome shotgun (WGS) entry which is preliminary data.</text>
</comment>
<dbReference type="PROSITE" id="PS51257">
    <property type="entry name" value="PROKAR_LIPOPROTEIN"/>
    <property type="match status" value="1"/>
</dbReference>
<gene>
    <name evidence="3" type="ORF">G5A70_02880</name>
</gene>